<dbReference type="InterPro" id="IPR031338">
    <property type="entry name" value="KDPG/KHG_AS_2"/>
</dbReference>
<reference evidence="6 7" key="1">
    <citation type="submission" date="2016-11" db="EMBL/GenBank/DDBJ databases">
        <authorList>
            <person name="Jaros S."/>
            <person name="Januszkiewicz K."/>
            <person name="Wedrychowicz H."/>
        </authorList>
    </citation>
    <scope>NUCLEOTIDE SEQUENCE [LARGE SCALE GENOMIC DNA]</scope>
    <source>
        <strain evidence="6 7">CGMCC 1.12213</strain>
    </source>
</reference>
<dbReference type="PROSITE" id="PS00160">
    <property type="entry name" value="ALDOLASE_KDPG_KHG_2"/>
    <property type="match status" value="1"/>
</dbReference>
<evidence type="ECO:0000256" key="2">
    <source>
        <dbReference type="ARBA" id="ARBA00006906"/>
    </source>
</evidence>
<dbReference type="GO" id="GO:0016829">
    <property type="term" value="F:lyase activity"/>
    <property type="evidence" value="ECO:0007669"/>
    <property type="project" value="UniProtKB-KW"/>
</dbReference>
<name>A0A1M6EL50_9FLAO</name>
<evidence type="ECO:0000256" key="3">
    <source>
        <dbReference type="ARBA" id="ARBA00011233"/>
    </source>
</evidence>
<dbReference type="Proteomes" id="UP000184396">
    <property type="component" value="Unassembled WGS sequence"/>
</dbReference>
<dbReference type="CDD" id="cd00452">
    <property type="entry name" value="KDPG_aldolase"/>
    <property type="match status" value="1"/>
</dbReference>
<dbReference type="Pfam" id="PF01081">
    <property type="entry name" value="Aldolase"/>
    <property type="match status" value="1"/>
</dbReference>
<gene>
    <name evidence="6" type="ORF">SAMN05216261_2031</name>
</gene>
<protein>
    <submittedName>
        <fullName evidence="6">2-dehydro-3-deoxyphosphogluconate aldolase / (4S)-4-hydroxy-2-oxoglutarate aldolase</fullName>
    </submittedName>
</protein>
<evidence type="ECO:0000256" key="1">
    <source>
        <dbReference type="ARBA" id="ARBA00004761"/>
    </source>
</evidence>
<dbReference type="RefSeq" id="WP_019386449.1">
    <property type="nucleotide sequence ID" value="NZ_ALIH01000002.1"/>
</dbReference>
<comment type="similarity">
    <text evidence="2">Belongs to the KHG/KDPG aldolase family.</text>
</comment>
<organism evidence="6 7">
    <name type="scientific">Algibacter luteus</name>
    <dbReference type="NCBI Taxonomy" id="1178825"/>
    <lineage>
        <taxon>Bacteria</taxon>
        <taxon>Pseudomonadati</taxon>
        <taxon>Bacteroidota</taxon>
        <taxon>Flavobacteriia</taxon>
        <taxon>Flavobacteriales</taxon>
        <taxon>Flavobacteriaceae</taxon>
        <taxon>Algibacter</taxon>
    </lineage>
</organism>
<keyword evidence="5" id="KW-0119">Carbohydrate metabolism</keyword>
<dbReference type="InterPro" id="IPR013785">
    <property type="entry name" value="Aldolase_TIM"/>
</dbReference>
<dbReference type="NCBIfam" id="TIGR01182">
    <property type="entry name" value="eda"/>
    <property type="match status" value="1"/>
</dbReference>
<keyword evidence="7" id="KW-1185">Reference proteome</keyword>
<dbReference type="STRING" id="1178825.SAMN05216261_2031"/>
<sequence length="216" mass="23097">MKRENIVAIIKKERVIAIVRTDTQLHIPKLIQDLVEGGINVIEITSNTPGYLEEIAKARKKYPDSDIIIGAGTVTNAKIADAAIQAGAQFLVTPNTNTEVIALAHRNNIPVAMGALTPTEICVAAEHGADIIKLFPAGDLGISYFKSVKAPLDTITYFVVGGINLSNIEEWIAAGISGVGLGSALTKEEKTASGGAHNKNTIQKFVKIIKESQWKN</sequence>
<evidence type="ECO:0000256" key="4">
    <source>
        <dbReference type="ARBA" id="ARBA00023239"/>
    </source>
</evidence>
<dbReference type="InterPro" id="IPR000887">
    <property type="entry name" value="Aldlse_KDPG_KHG"/>
</dbReference>
<dbReference type="OrthoDB" id="9802667at2"/>
<keyword evidence="4" id="KW-0456">Lyase</keyword>
<evidence type="ECO:0000256" key="5">
    <source>
        <dbReference type="ARBA" id="ARBA00023277"/>
    </source>
</evidence>
<dbReference type="eggNOG" id="COG0800">
    <property type="taxonomic scope" value="Bacteria"/>
</dbReference>
<proteinExistence type="inferred from homology"/>
<dbReference type="Gene3D" id="3.20.20.70">
    <property type="entry name" value="Aldolase class I"/>
    <property type="match status" value="1"/>
</dbReference>
<evidence type="ECO:0000313" key="7">
    <source>
        <dbReference type="Proteomes" id="UP000184396"/>
    </source>
</evidence>
<comment type="subunit">
    <text evidence="3">Homotrimer.</text>
</comment>
<comment type="pathway">
    <text evidence="1">Carbohydrate acid metabolism.</text>
</comment>
<dbReference type="EMBL" id="FQYK01000004">
    <property type="protein sequence ID" value="SHI86221.1"/>
    <property type="molecule type" value="Genomic_DNA"/>
</dbReference>
<accession>A0A1M6EL50</accession>
<dbReference type="PANTHER" id="PTHR30246">
    <property type="entry name" value="2-KETO-3-DEOXY-6-PHOSPHOGLUCONATE ALDOLASE"/>
    <property type="match status" value="1"/>
</dbReference>
<evidence type="ECO:0000313" key="6">
    <source>
        <dbReference type="EMBL" id="SHI86221.1"/>
    </source>
</evidence>
<dbReference type="SUPFAM" id="SSF51569">
    <property type="entry name" value="Aldolase"/>
    <property type="match status" value="1"/>
</dbReference>
<dbReference type="AlphaFoldDB" id="A0A1M6EL50"/>
<dbReference type="PANTHER" id="PTHR30246:SF1">
    <property type="entry name" value="2-DEHYDRO-3-DEOXY-6-PHOSPHOGALACTONATE ALDOLASE-RELATED"/>
    <property type="match status" value="1"/>
</dbReference>